<name>A0A348HDU0_9GAMM</name>
<dbReference type="AlphaFoldDB" id="A0A348HDU0"/>
<organism evidence="1 2">
    <name type="scientific">Zymobacter palmae</name>
    <dbReference type="NCBI Taxonomy" id="33074"/>
    <lineage>
        <taxon>Bacteria</taxon>
        <taxon>Pseudomonadati</taxon>
        <taxon>Pseudomonadota</taxon>
        <taxon>Gammaproteobacteria</taxon>
        <taxon>Oceanospirillales</taxon>
        <taxon>Halomonadaceae</taxon>
        <taxon>Zymobacter group</taxon>
        <taxon>Zymobacter</taxon>
    </lineage>
</organism>
<dbReference type="EMBL" id="AP018933">
    <property type="protein sequence ID" value="BBG29792.1"/>
    <property type="molecule type" value="Genomic_DNA"/>
</dbReference>
<protein>
    <submittedName>
        <fullName evidence="1">FOG: EAL domain</fullName>
    </submittedName>
</protein>
<keyword evidence="2" id="KW-1185">Reference proteome</keyword>
<evidence type="ECO:0000313" key="1">
    <source>
        <dbReference type="EMBL" id="BBG29792.1"/>
    </source>
</evidence>
<evidence type="ECO:0000313" key="2">
    <source>
        <dbReference type="Proteomes" id="UP000267342"/>
    </source>
</evidence>
<dbReference type="Proteomes" id="UP000267342">
    <property type="component" value="Chromosome"/>
</dbReference>
<accession>A0A348HDU0</accession>
<proteinExistence type="predicted"/>
<dbReference type="KEGG" id="zpl:ZBT109_1025"/>
<reference evidence="1 2" key="1">
    <citation type="submission" date="2018-09" db="EMBL/GenBank/DDBJ databases">
        <title>Zymobacter palmae IAM14233 (=T109) whole genome analysis.</title>
        <authorList>
            <person name="Yanase H."/>
        </authorList>
    </citation>
    <scope>NUCLEOTIDE SEQUENCE [LARGE SCALE GENOMIC DNA]</scope>
    <source>
        <strain evidence="1 2">IAM14233</strain>
    </source>
</reference>
<gene>
    <name evidence="1" type="ORF">ZBT109_1025</name>
</gene>
<sequence length="151" mass="16194">MIEQHPAGVHCGGLADEAMPIAVGKVPHMAIERYAQGHIAHYLLCPPVDIVGVDGNLVGHDLRIVTAFALHHDLATVDGNGVGRITTMAFRQIQKDERIGILAASARVATEQYLGIFIGRNPPLDLNAPLSGIKHVFADVPTGSLRRGRQQ</sequence>